<dbReference type="EMBL" id="MTKP01000236">
    <property type="protein sequence ID" value="RWX47174.1"/>
    <property type="molecule type" value="Genomic_DNA"/>
</dbReference>
<dbReference type="AlphaFoldDB" id="A0A444J1Z6"/>
<evidence type="ECO:0000313" key="1">
    <source>
        <dbReference type="EMBL" id="RWX47174.1"/>
    </source>
</evidence>
<accession>A0A444J1Z6</accession>
<organism evidence="1 2">
    <name type="scientific">Candidatus Electrothrix communis</name>
    <dbReference type="NCBI Taxonomy" id="1859133"/>
    <lineage>
        <taxon>Bacteria</taxon>
        <taxon>Pseudomonadati</taxon>
        <taxon>Thermodesulfobacteriota</taxon>
        <taxon>Desulfobulbia</taxon>
        <taxon>Desulfobulbales</taxon>
        <taxon>Desulfobulbaceae</taxon>
        <taxon>Candidatus Electrothrix</taxon>
    </lineage>
</organism>
<name>A0A444J1Z6_9BACT</name>
<keyword evidence="2" id="KW-1185">Reference proteome</keyword>
<dbReference type="Proteomes" id="UP000288086">
    <property type="component" value="Unassembled WGS sequence"/>
</dbReference>
<proteinExistence type="predicted"/>
<evidence type="ECO:0000313" key="2">
    <source>
        <dbReference type="Proteomes" id="UP000288086"/>
    </source>
</evidence>
<reference evidence="1 2" key="1">
    <citation type="submission" date="2017-01" db="EMBL/GenBank/DDBJ databases">
        <title>The cable genome- insights into the physiology and evolution of filamentous bacteria capable of sulfide oxidation via long distance electron transfer.</title>
        <authorList>
            <person name="Schreiber L."/>
            <person name="Bjerg J.T."/>
            <person name="Boggild A."/>
            <person name="Van De Vossenberg J."/>
            <person name="Meysman F."/>
            <person name="Nielsen L.P."/>
            <person name="Schramm A."/>
            <person name="Kjeldsen K.U."/>
        </authorList>
    </citation>
    <scope>NUCLEOTIDE SEQUENCE [LARGE SCALE GENOMIC DNA]</scope>
    <source>
        <strain evidence="1">A1</strain>
    </source>
</reference>
<protein>
    <submittedName>
        <fullName evidence="1">Uncharacterized protein</fullName>
    </submittedName>
</protein>
<gene>
    <name evidence="1" type="ORF">VT98_12362</name>
</gene>
<comment type="caution">
    <text evidence="1">The sequence shown here is derived from an EMBL/GenBank/DDBJ whole genome shotgun (WGS) entry which is preliminary data.</text>
</comment>
<sequence>MLLTRRHLSSGVSRSAAVARYPFTSRGKKVSPKENILWIIHFFSKGITAGAEAVADIMEQEAGSHCIQINKTDHPLCIYGKKKIGNLGISMDNLLAYTLLLASVSKRKASCRWRSIKTRQSSASGLRGAERTRSYCAR</sequence>